<evidence type="ECO:0000259" key="4">
    <source>
        <dbReference type="Pfam" id="PF12696"/>
    </source>
</evidence>
<reference evidence="5 6" key="1">
    <citation type="submission" date="2019-08" db="EMBL/GenBank/DDBJ databases">
        <title>Soil Listeria distribution.</title>
        <authorList>
            <person name="Liao J."/>
        </authorList>
    </citation>
    <scope>NUCLEOTIDE SEQUENCE [LARGE SCALE GENOMIC DNA]</scope>
    <source>
        <strain evidence="5 6">IN-RH-2-BL1</strain>
    </source>
</reference>
<feature type="transmembrane region" description="Helical" evidence="2">
    <location>
        <begin position="32"/>
        <end position="59"/>
    </location>
</feature>
<protein>
    <submittedName>
        <fullName evidence="5">MFS transporter</fullName>
    </submittedName>
</protein>
<dbReference type="Proteomes" id="UP000322220">
    <property type="component" value="Unassembled WGS sequence"/>
</dbReference>
<dbReference type="Pfam" id="PF12696">
    <property type="entry name" value="TraG-D_C"/>
    <property type="match status" value="1"/>
</dbReference>
<name>A0AB74N810_LISMN</name>
<feature type="domain" description="TraD/TraG TraM recognition site" evidence="4">
    <location>
        <begin position="578"/>
        <end position="684"/>
    </location>
</feature>
<dbReference type="PANTHER" id="PTHR30121:SF6">
    <property type="entry name" value="SLR6007 PROTEIN"/>
    <property type="match status" value="1"/>
</dbReference>
<feature type="domain" description="Helicase HerA-like C-terminal" evidence="3">
    <location>
        <begin position="210"/>
        <end position="298"/>
    </location>
</feature>
<dbReference type="InterPro" id="IPR027417">
    <property type="entry name" value="P-loop_NTPase"/>
</dbReference>
<dbReference type="Pfam" id="PF05872">
    <property type="entry name" value="HerA_C"/>
    <property type="match status" value="1"/>
</dbReference>
<dbReference type="InterPro" id="IPR032689">
    <property type="entry name" value="TraG-D_C"/>
</dbReference>
<dbReference type="RefSeq" id="WP_149058253.1">
    <property type="nucleotide sequence ID" value="NZ_VTIK01000010.1"/>
</dbReference>
<keyword evidence="2" id="KW-1133">Transmembrane helix</keyword>
<dbReference type="PANTHER" id="PTHR30121">
    <property type="entry name" value="UNCHARACTERIZED PROTEIN YJGR-RELATED"/>
    <property type="match status" value="1"/>
</dbReference>
<dbReference type="EMBL" id="VTIK01000010">
    <property type="protein sequence ID" value="TYU49460.1"/>
    <property type="molecule type" value="Genomic_DNA"/>
</dbReference>
<dbReference type="InterPro" id="IPR051162">
    <property type="entry name" value="T4SS_component"/>
</dbReference>
<evidence type="ECO:0000313" key="6">
    <source>
        <dbReference type="Proteomes" id="UP000322220"/>
    </source>
</evidence>
<keyword evidence="2" id="KW-0812">Transmembrane</keyword>
<feature type="region of interest" description="Disordered" evidence="1">
    <location>
        <begin position="391"/>
        <end position="423"/>
    </location>
</feature>
<comment type="caution">
    <text evidence="5">The sequence shown here is derived from an EMBL/GenBank/DDBJ whole genome shotgun (WGS) entry which is preliminary data.</text>
</comment>
<evidence type="ECO:0000259" key="3">
    <source>
        <dbReference type="Pfam" id="PF05872"/>
    </source>
</evidence>
<evidence type="ECO:0000313" key="5">
    <source>
        <dbReference type="EMBL" id="TYU49460.1"/>
    </source>
</evidence>
<dbReference type="Gene3D" id="3.40.50.300">
    <property type="entry name" value="P-loop containing nucleotide triphosphate hydrolases"/>
    <property type="match status" value="2"/>
</dbReference>
<keyword evidence="2" id="KW-0472">Membrane</keyword>
<evidence type="ECO:0000256" key="2">
    <source>
        <dbReference type="SAM" id="Phobius"/>
    </source>
</evidence>
<dbReference type="SUPFAM" id="SSF52540">
    <property type="entry name" value="P-loop containing nucleoside triphosphate hydrolases"/>
    <property type="match status" value="1"/>
</dbReference>
<gene>
    <name evidence="5" type="ORF">FZW98_14570</name>
</gene>
<feature type="compositionally biased region" description="Basic and acidic residues" evidence="1">
    <location>
        <begin position="391"/>
        <end position="417"/>
    </location>
</feature>
<sequence length="729" mass="83906">MWDQNLFNLESKNKQNGSQNQKQKTRLQQLNFILAIVGVVFYPFVITGAVIAAPVFYFFQLDKKKHGASTSYVPALYSWQKKIWLGGFVLFLVNGFLFAKVIPEAYFSAYEFFPLNLIGSPLTFGWSTIPPLILNGLFFACCIVSMFIFTNKQRIESSETRRRRIKESTDYLERRRERFANSAKLNDKYEEIIQNSNSEEFQNVLKSAFIGSDEYGKDVWLPCKELNQHAVIFGSTGTGKTTLLKNLFDYGSRINAPMLIIDGKGSPDTRIAVEEFATKHNRKINVFTDEHDLRYNPIKYGNSIVIRDKLISMAKTESTYYSTGAEKLLQMTIQLMDQVSTLDRNFPTLSKLFNPQYVLEVFNQQIDWESVNYDELYKKKKGFFDSLMEKTKQEQSKNEKKTKNADEVKEKEAESQPRGRLAVRQKQLESAPEQAEVIKAMFAKIPLYQRIKFVKYLLPEGLASLFFDLLESYEASENGVFQLYLQADNLRSNVDLLLKSEIGYLFDTSECKGNELDLMSVDANNEIVYVALDGLIYKEFIESLAHFFIGEINFLASYRYKSAARNAGKEGEDGVLKPFFLFCDEPSTYLSENFMDTVNKTRGAGIHTIFSPQTITDLTLKHEKLDKILIGNSNTFFIGRMNDPEEAEYTAKLLGTFTDIELTEVTQQEEGYGNMNNVNWKGEKGTKREVSVFKIHPDTIKELKQGEFIMYRKASTEYEEPRKVYIRQP</sequence>
<dbReference type="AlphaFoldDB" id="A0AB74N810"/>
<organism evidence="5 6">
    <name type="scientific">Listeria monocytogenes</name>
    <dbReference type="NCBI Taxonomy" id="1639"/>
    <lineage>
        <taxon>Bacteria</taxon>
        <taxon>Bacillati</taxon>
        <taxon>Bacillota</taxon>
        <taxon>Bacilli</taxon>
        <taxon>Bacillales</taxon>
        <taxon>Listeriaceae</taxon>
        <taxon>Listeria</taxon>
    </lineage>
</organism>
<proteinExistence type="predicted"/>
<accession>A0AB74N810</accession>
<dbReference type="InterPro" id="IPR033186">
    <property type="entry name" value="HerA_C"/>
</dbReference>
<evidence type="ECO:0000256" key="1">
    <source>
        <dbReference type="SAM" id="MobiDB-lite"/>
    </source>
</evidence>
<feature type="transmembrane region" description="Helical" evidence="2">
    <location>
        <begin position="83"/>
        <end position="103"/>
    </location>
</feature>